<gene>
    <name evidence="3" type="ORF">GCM10023336_29040</name>
</gene>
<feature type="compositionally biased region" description="Basic and acidic residues" evidence="2">
    <location>
        <begin position="137"/>
        <end position="148"/>
    </location>
</feature>
<keyword evidence="4" id="KW-1185">Reference proteome</keyword>
<comment type="caution">
    <text evidence="3">The sequence shown here is derived from an EMBL/GenBank/DDBJ whole genome shotgun (WGS) entry which is preliminary data.</text>
</comment>
<name>A0ABP9KFW4_9ACTN</name>
<keyword evidence="1" id="KW-0175">Coiled coil</keyword>
<evidence type="ECO:0000313" key="4">
    <source>
        <dbReference type="Proteomes" id="UP001500124"/>
    </source>
</evidence>
<sequence>MSTQPNPEPSIPAAGDRYVKRTEPDVGRIVTVTSVWTDEAGRTAVAYEWRDDKPGECGSACPLDVFERTYRPAAEQAPADSLAVIDGRDALAFVVIRPADDDPDRVTVEADARRMSKAAAAYTLRVVADQFDTAARAEGDEPIPHPDVEAQQPTDLAESPYDAARRFARRLAAVERLCSGRPGYHSITVKALLTAMSDADDQAEPVSPSAALRAAGNEAVPAFIRAMSDADEIEAQQPAPADSLAAADRAEVAMLRERLAEAVATVAQLEQKRVELERIVNAERADVAELTKQRDRIANDTAKALTPKDGSAYAAGLIEAARLAEQERVTNPLGEAEEHVNDCFNDFAAMLRRTATKAQQS</sequence>
<feature type="coiled-coil region" evidence="1">
    <location>
        <begin position="252"/>
        <end position="300"/>
    </location>
</feature>
<accession>A0ABP9KFW4</accession>
<dbReference type="Proteomes" id="UP001500124">
    <property type="component" value="Unassembled WGS sequence"/>
</dbReference>
<feature type="region of interest" description="Disordered" evidence="2">
    <location>
        <begin position="137"/>
        <end position="156"/>
    </location>
</feature>
<evidence type="ECO:0000256" key="1">
    <source>
        <dbReference type="SAM" id="Coils"/>
    </source>
</evidence>
<organism evidence="3 4">
    <name type="scientific">Streptomyces similanensis</name>
    <dbReference type="NCBI Taxonomy" id="1274988"/>
    <lineage>
        <taxon>Bacteria</taxon>
        <taxon>Bacillati</taxon>
        <taxon>Actinomycetota</taxon>
        <taxon>Actinomycetes</taxon>
        <taxon>Kitasatosporales</taxon>
        <taxon>Streptomycetaceae</taxon>
        <taxon>Streptomyces</taxon>
    </lineage>
</organism>
<dbReference type="RefSeq" id="WP_345668679.1">
    <property type="nucleotide sequence ID" value="NZ_BAABKC010000044.1"/>
</dbReference>
<evidence type="ECO:0000313" key="3">
    <source>
        <dbReference type="EMBL" id="GAA5056349.1"/>
    </source>
</evidence>
<reference evidence="4" key="1">
    <citation type="journal article" date="2019" name="Int. J. Syst. Evol. Microbiol.">
        <title>The Global Catalogue of Microorganisms (GCM) 10K type strain sequencing project: providing services to taxonomists for standard genome sequencing and annotation.</title>
        <authorList>
            <consortium name="The Broad Institute Genomics Platform"/>
            <consortium name="The Broad Institute Genome Sequencing Center for Infectious Disease"/>
            <person name="Wu L."/>
            <person name="Ma J."/>
        </authorList>
    </citation>
    <scope>NUCLEOTIDE SEQUENCE [LARGE SCALE GENOMIC DNA]</scope>
    <source>
        <strain evidence="4">JCM 18410</strain>
    </source>
</reference>
<protein>
    <submittedName>
        <fullName evidence="3">Uncharacterized protein</fullName>
    </submittedName>
</protein>
<evidence type="ECO:0000256" key="2">
    <source>
        <dbReference type="SAM" id="MobiDB-lite"/>
    </source>
</evidence>
<proteinExistence type="predicted"/>
<dbReference type="EMBL" id="BAABKC010000044">
    <property type="protein sequence ID" value="GAA5056349.1"/>
    <property type="molecule type" value="Genomic_DNA"/>
</dbReference>